<dbReference type="PANTHER" id="PTHR30349:SF64">
    <property type="entry name" value="PROPHAGE INTEGRASE INTD-RELATED"/>
    <property type="match status" value="1"/>
</dbReference>
<dbReference type="InterPro" id="IPR011010">
    <property type="entry name" value="DNA_brk_join_enz"/>
</dbReference>
<keyword evidence="4" id="KW-0233">DNA recombination</keyword>
<evidence type="ECO:0000313" key="6">
    <source>
        <dbReference type="EMBL" id="PKZ19245.1"/>
    </source>
</evidence>
<proteinExistence type="inferred from homology"/>
<evidence type="ECO:0000313" key="7">
    <source>
        <dbReference type="Proteomes" id="UP000235111"/>
    </source>
</evidence>
<dbReference type="PROSITE" id="PS51898">
    <property type="entry name" value="TYR_RECOMBINASE"/>
    <property type="match status" value="1"/>
</dbReference>
<comment type="similarity">
    <text evidence="1">Belongs to the 'phage' integrase family.</text>
</comment>
<dbReference type="InterPro" id="IPR010998">
    <property type="entry name" value="Integrase_recombinase_N"/>
</dbReference>
<protein>
    <submittedName>
        <fullName evidence="6">Site-specific integrase</fullName>
    </submittedName>
</protein>
<comment type="caution">
    <text evidence="6">The sequence shown here is derived from an EMBL/GenBank/DDBJ whole genome shotgun (WGS) entry which is preliminary data.</text>
</comment>
<evidence type="ECO:0000256" key="2">
    <source>
        <dbReference type="ARBA" id="ARBA00022908"/>
    </source>
</evidence>
<dbReference type="PANTHER" id="PTHR30349">
    <property type="entry name" value="PHAGE INTEGRASE-RELATED"/>
    <property type="match status" value="1"/>
</dbReference>
<keyword evidence="3" id="KW-0238">DNA-binding</keyword>
<dbReference type="EMBL" id="PKHC01000001">
    <property type="protein sequence ID" value="PKZ19245.1"/>
    <property type="molecule type" value="Genomic_DNA"/>
</dbReference>
<accession>A0ABX4SDP1</accession>
<organism evidence="6 7">
    <name type="scientific">Gardnerella leopoldii</name>
    <dbReference type="NCBI Taxonomy" id="2792978"/>
    <lineage>
        <taxon>Bacteria</taxon>
        <taxon>Bacillati</taxon>
        <taxon>Actinomycetota</taxon>
        <taxon>Actinomycetes</taxon>
        <taxon>Bifidobacteriales</taxon>
        <taxon>Bifidobacteriaceae</taxon>
        <taxon>Gardnerella</taxon>
    </lineage>
</organism>
<gene>
    <name evidence="6" type="ORF">CYJ59_02025</name>
</gene>
<name>A0ABX4SDP1_9BIFI</name>
<feature type="domain" description="Tyr recombinase" evidence="5">
    <location>
        <begin position="165"/>
        <end position="350"/>
    </location>
</feature>
<dbReference type="Pfam" id="PF14659">
    <property type="entry name" value="Phage_int_SAM_3"/>
    <property type="match status" value="1"/>
</dbReference>
<dbReference type="SUPFAM" id="SSF56349">
    <property type="entry name" value="DNA breaking-rejoining enzymes"/>
    <property type="match status" value="1"/>
</dbReference>
<dbReference type="Gene3D" id="1.10.150.130">
    <property type="match status" value="1"/>
</dbReference>
<dbReference type="Proteomes" id="UP000235111">
    <property type="component" value="Unassembled WGS sequence"/>
</dbReference>
<dbReference type="InterPro" id="IPR013762">
    <property type="entry name" value="Integrase-like_cat_sf"/>
</dbReference>
<dbReference type="InterPro" id="IPR050090">
    <property type="entry name" value="Tyrosine_recombinase_XerCD"/>
</dbReference>
<dbReference type="Pfam" id="PF00589">
    <property type="entry name" value="Phage_integrase"/>
    <property type="match status" value="1"/>
</dbReference>
<dbReference type="Gene3D" id="1.10.443.10">
    <property type="entry name" value="Intergrase catalytic core"/>
    <property type="match status" value="1"/>
</dbReference>
<dbReference type="InterPro" id="IPR004107">
    <property type="entry name" value="Integrase_SAM-like_N"/>
</dbReference>
<dbReference type="CDD" id="cd01189">
    <property type="entry name" value="INT_ICEBs1_C_like"/>
    <property type="match status" value="1"/>
</dbReference>
<keyword evidence="2" id="KW-0229">DNA integration</keyword>
<evidence type="ECO:0000256" key="1">
    <source>
        <dbReference type="ARBA" id="ARBA00008857"/>
    </source>
</evidence>
<keyword evidence="7" id="KW-1185">Reference proteome</keyword>
<evidence type="ECO:0000256" key="4">
    <source>
        <dbReference type="ARBA" id="ARBA00023172"/>
    </source>
</evidence>
<evidence type="ECO:0000259" key="5">
    <source>
        <dbReference type="PROSITE" id="PS51898"/>
    </source>
</evidence>
<reference evidence="6 7" key="1">
    <citation type="submission" date="2017-12" db="EMBL/GenBank/DDBJ databases">
        <title>Phylogenetic diversity of female urinary microbiome.</title>
        <authorList>
            <person name="Thomas-White K."/>
            <person name="Wolfe A.J."/>
        </authorList>
    </citation>
    <scope>NUCLEOTIDE SEQUENCE [LARGE SCALE GENOMIC DNA]</scope>
    <source>
        <strain evidence="6 7">UMB0912</strain>
    </source>
</reference>
<sequence length="362" mass="40969">MAYIHRYNLKNGSYRYRVWYTTPDNKRKSKCGFKLKADAERWKATTLVDIASGSYIDADLGKKTISALSNHWLENKKGIVKPKYYYDLESALRVHVIPKWGSCQLGAIKASAIQSWVSRLSQERSATVVLRAYGCLKGICEMAIMDNLIKANPCSNIQLPKKRRKKRTYLTPEQVMALANASGRYRTLILVFGFCGLRWGEASALRVEDIDTINNRINVRRNYVRFGKIHSEGAPKTWENRSVPVPSYVMGEIKKEIQGKLSDRLVFEEWEGEYLHEQRRGKNGWYSQAIAKSGIPSLTIHDLRHTAASIAISAGANVKCVQKMLGHKNASMTLDTYADLFDTDLDNVAMRINDVIGGLNVQ</sequence>
<evidence type="ECO:0000256" key="3">
    <source>
        <dbReference type="ARBA" id="ARBA00023125"/>
    </source>
</evidence>
<dbReference type="InterPro" id="IPR002104">
    <property type="entry name" value="Integrase_catalytic"/>
</dbReference>
<dbReference type="RefSeq" id="WP_101885918.1">
    <property type="nucleotide sequence ID" value="NZ_PKHB01000001.1"/>
</dbReference>